<keyword evidence="2" id="KW-1185">Reference proteome</keyword>
<dbReference type="EMBL" id="LXQA010079769">
    <property type="protein sequence ID" value="MCI11336.1"/>
    <property type="molecule type" value="Genomic_DNA"/>
</dbReference>
<evidence type="ECO:0008006" key="3">
    <source>
        <dbReference type="Google" id="ProtNLM"/>
    </source>
</evidence>
<dbReference type="InterPro" id="IPR021109">
    <property type="entry name" value="Peptidase_aspartic_dom_sf"/>
</dbReference>
<comment type="caution">
    <text evidence="1">The sequence shown here is derived from an EMBL/GenBank/DDBJ whole genome shotgun (WGS) entry which is preliminary data.</text>
</comment>
<feature type="non-terminal residue" evidence="1">
    <location>
        <position position="1"/>
    </location>
</feature>
<organism evidence="1 2">
    <name type="scientific">Trifolium medium</name>
    <dbReference type="NCBI Taxonomy" id="97028"/>
    <lineage>
        <taxon>Eukaryota</taxon>
        <taxon>Viridiplantae</taxon>
        <taxon>Streptophyta</taxon>
        <taxon>Embryophyta</taxon>
        <taxon>Tracheophyta</taxon>
        <taxon>Spermatophyta</taxon>
        <taxon>Magnoliopsida</taxon>
        <taxon>eudicotyledons</taxon>
        <taxon>Gunneridae</taxon>
        <taxon>Pentapetalae</taxon>
        <taxon>rosids</taxon>
        <taxon>fabids</taxon>
        <taxon>Fabales</taxon>
        <taxon>Fabaceae</taxon>
        <taxon>Papilionoideae</taxon>
        <taxon>50 kb inversion clade</taxon>
        <taxon>NPAAA clade</taxon>
        <taxon>Hologalegina</taxon>
        <taxon>IRL clade</taxon>
        <taxon>Trifolieae</taxon>
        <taxon>Trifolium</taxon>
    </lineage>
</organism>
<protein>
    <recommendedName>
        <fullName evidence="3">Reverse transcriptase domain-containing protein</fullName>
    </recommendedName>
</protein>
<dbReference type="AlphaFoldDB" id="A0A392PJ54"/>
<evidence type="ECO:0000313" key="1">
    <source>
        <dbReference type="EMBL" id="MCI11336.1"/>
    </source>
</evidence>
<dbReference type="Gene3D" id="2.40.70.10">
    <property type="entry name" value="Acid Proteases"/>
    <property type="match status" value="1"/>
</dbReference>
<evidence type="ECO:0000313" key="2">
    <source>
        <dbReference type="Proteomes" id="UP000265520"/>
    </source>
</evidence>
<reference evidence="1 2" key="1">
    <citation type="journal article" date="2018" name="Front. Plant Sci.">
        <title>Red Clover (Trifolium pratense) and Zigzag Clover (T. medium) - A Picture of Genomic Similarities and Differences.</title>
        <authorList>
            <person name="Dluhosova J."/>
            <person name="Istvanek J."/>
            <person name="Nedelnik J."/>
            <person name="Repkova J."/>
        </authorList>
    </citation>
    <scope>NUCLEOTIDE SEQUENCE [LARGE SCALE GENOMIC DNA]</scope>
    <source>
        <strain evidence="2">cv. 10/8</strain>
        <tissue evidence="1">Leaf</tissue>
    </source>
</reference>
<proteinExistence type="predicted"/>
<dbReference type="Proteomes" id="UP000265520">
    <property type="component" value="Unassembled WGS sequence"/>
</dbReference>
<accession>A0A392PJ54</accession>
<name>A0A392PJ54_9FABA</name>
<feature type="non-terminal residue" evidence="1">
    <location>
        <position position="258"/>
    </location>
</feature>
<sequence>ADSLDLVVTAGYGALRALGVPFKVNDLLFPIDFFIVDADAETPLFLGRPFLATCHALIDDQQKELVLGKDDKEEAHHEKEYKEEDQELLVEGEINQHDVIEKEEAMRETSKMPNEDIYGETESQPMKIEDQNKLFPNYDSQFQSILDEFMKTGQASFDKLEAHCGNLVENAFAMERQLVEIEMTQHAIMEQEEFKEKDNGMRGPLQVKNMDLYVTPQSQPMKIQEEDLKQKEHPSNKAEEKAEIDKVIDMICALFATV</sequence>